<feature type="domain" description="Small ribosomal subunit protein uS10" evidence="6">
    <location>
        <begin position="26"/>
        <end position="120"/>
    </location>
</feature>
<dbReference type="GO" id="GO:0006412">
    <property type="term" value="P:translation"/>
    <property type="evidence" value="ECO:0007669"/>
    <property type="project" value="InterPro"/>
</dbReference>
<evidence type="ECO:0000256" key="3">
    <source>
        <dbReference type="ARBA" id="ARBA00023274"/>
    </source>
</evidence>
<dbReference type="SUPFAM" id="SSF54999">
    <property type="entry name" value="Ribosomal protein S10"/>
    <property type="match status" value="1"/>
</dbReference>
<evidence type="ECO:0000256" key="5">
    <source>
        <dbReference type="ARBA" id="ARBA00035450"/>
    </source>
</evidence>
<evidence type="ECO:0000256" key="4">
    <source>
        <dbReference type="ARBA" id="ARBA00035162"/>
    </source>
</evidence>
<dbReference type="InterPro" id="IPR027486">
    <property type="entry name" value="Ribosomal_uS10_dom"/>
</dbReference>
<dbReference type="EMBL" id="ML014148">
    <property type="protein sequence ID" value="RKP02244.1"/>
    <property type="molecule type" value="Genomic_DNA"/>
</dbReference>
<dbReference type="GO" id="GO:0003723">
    <property type="term" value="F:RNA binding"/>
    <property type="evidence" value="ECO:0007669"/>
    <property type="project" value="InterPro"/>
</dbReference>
<dbReference type="GO" id="GO:0003735">
    <property type="term" value="F:structural constituent of ribosome"/>
    <property type="evidence" value="ECO:0007669"/>
    <property type="project" value="InterPro"/>
</dbReference>
<dbReference type="InterPro" id="IPR001848">
    <property type="entry name" value="Ribosomal_uS10"/>
</dbReference>
<accession>A0A4P9XA49</accession>
<dbReference type="NCBIfam" id="TIGR01046">
    <property type="entry name" value="uS10_euk_arch"/>
    <property type="match status" value="1"/>
</dbReference>
<evidence type="ECO:0000256" key="1">
    <source>
        <dbReference type="ARBA" id="ARBA00007102"/>
    </source>
</evidence>
<sequence>MSVYVPKHKEAAAAAQASKSEVRNIRITLTSCNTKALEKVASVFVTHAKSRSVAVAGPVYLPTKVLKITTRKSPCGNGSKTFDCYEMRIHKRLIDLTGDNETIKKITTLSIEPGVEIEVTIG</sequence>
<dbReference type="InterPro" id="IPR018268">
    <property type="entry name" value="Ribosomal_uS10_CS"/>
</dbReference>
<gene>
    <name evidence="7" type="ORF">CXG81DRAFT_18071</name>
</gene>
<dbReference type="GO" id="GO:0015935">
    <property type="term" value="C:small ribosomal subunit"/>
    <property type="evidence" value="ECO:0007669"/>
    <property type="project" value="InterPro"/>
</dbReference>
<dbReference type="Proteomes" id="UP000274922">
    <property type="component" value="Unassembled WGS sequence"/>
</dbReference>
<proteinExistence type="inferred from homology"/>
<dbReference type="PROSITE" id="PS00361">
    <property type="entry name" value="RIBOSOMAL_S10"/>
    <property type="match status" value="1"/>
</dbReference>
<reference evidence="8" key="1">
    <citation type="journal article" date="2018" name="Nat. Microbiol.">
        <title>Leveraging single-cell genomics to expand the fungal tree of life.</title>
        <authorList>
            <person name="Ahrendt S.R."/>
            <person name="Quandt C.A."/>
            <person name="Ciobanu D."/>
            <person name="Clum A."/>
            <person name="Salamov A."/>
            <person name="Andreopoulos B."/>
            <person name="Cheng J.F."/>
            <person name="Woyke T."/>
            <person name="Pelin A."/>
            <person name="Henrissat B."/>
            <person name="Reynolds N.K."/>
            <person name="Benny G.L."/>
            <person name="Smith M.E."/>
            <person name="James T.Y."/>
            <person name="Grigoriev I.V."/>
        </authorList>
    </citation>
    <scope>NUCLEOTIDE SEQUENCE [LARGE SCALE GENOMIC DNA]</scope>
    <source>
        <strain evidence="8">ATCC 52028</strain>
    </source>
</reference>
<protein>
    <recommendedName>
        <fullName evidence="4">Small ribosomal subunit protein uS10</fullName>
    </recommendedName>
    <alternativeName>
        <fullName evidence="5">40S ribosomal protein S20</fullName>
    </alternativeName>
</protein>
<comment type="similarity">
    <text evidence="1">Belongs to the universal ribosomal protein uS10 family.</text>
</comment>
<keyword evidence="3" id="KW-0687">Ribonucleoprotein</keyword>
<dbReference type="SMART" id="SM01403">
    <property type="entry name" value="Ribosomal_S10"/>
    <property type="match status" value="1"/>
</dbReference>
<evidence type="ECO:0000313" key="7">
    <source>
        <dbReference type="EMBL" id="RKP02244.1"/>
    </source>
</evidence>
<evidence type="ECO:0000313" key="8">
    <source>
        <dbReference type="Proteomes" id="UP000274922"/>
    </source>
</evidence>
<dbReference type="PANTHER" id="PTHR11700">
    <property type="entry name" value="30S RIBOSOMAL PROTEIN S10 FAMILY MEMBER"/>
    <property type="match status" value="1"/>
</dbReference>
<dbReference type="FunFam" id="3.30.70.600:FF:000004">
    <property type="entry name" value="30S ribosomal protein S10"/>
    <property type="match status" value="1"/>
</dbReference>
<dbReference type="InterPro" id="IPR036838">
    <property type="entry name" value="Ribosomal_uS10_dom_sf"/>
</dbReference>
<dbReference type="AlphaFoldDB" id="A0A4P9XA49"/>
<dbReference type="InterPro" id="IPR005729">
    <property type="entry name" value="Ribosomal_uS10_euk/arc"/>
</dbReference>
<keyword evidence="8" id="KW-1185">Reference proteome</keyword>
<evidence type="ECO:0000256" key="2">
    <source>
        <dbReference type="ARBA" id="ARBA00022980"/>
    </source>
</evidence>
<dbReference type="Gene3D" id="3.30.70.600">
    <property type="entry name" value="Ribosomal protein S10 domain"/>
    <property type="match status" value="1"/>
</dbReference>
<keyword evidence="2" id="KW-0689">Ribosomal protein</keyword>
<dbReference type="STRING" id="1555241.A0A4P9XA49"/>
<evidence type="ECO:0000259" key="6">
    <source>
        <dbReference type="SMART" id="SM01403"/>
    </source>
</evidence>
<organism evidence="7 8">
    <name type="scientific">Caulochytrium protostelioides</name>
    <dbReference type="NCBI Taxonomy" id="1555241"/>
    <lineage>
        <taxon>Eukaryota</taxon>
        <taxon>Fungi</taxon>
        <taxon>Fungi incertae sedis</taxon>
        <taxon>Chytridiomycota</taxon>
        <taxon>Chytridiomycota incertae sedis</taxon>
        <taxon>Chytridiomycetes</taxon>
        <taxon>Caulochytriales</taxon>
        <taxon>Caulochytriaceae</taxon>
        <taxon>Caulochytrium</taxon>
    </lineage>
</organism>
<dbReference type="PRINTS" id="PR00971">
    <property type="entry name" value="RIBOSOMALS10"/>
</dbReference>
<dbReference type="HAMAP" id="MF_00508">
    <property type="entry name" value="Ribosomal_uS10"/>
    <property type="match status" value="1"/>
</dbReference>
<dbReference type="Pfam" id="PF00338">
    <property type="entry name" value="Ribosomal_S10"/>
    <property type="match status" value="1"/>
</dbReference>
<dbReference type="OrthoDB" id="10248551at2759"/>
<name>A0A4P9XA49_9FUNG</name>